<organism evidence="1 2">
    <name type="scientific">Pseudomonas fluorescens</name>
    <dbReference type="NCBI Taxonomy" id="294"/>
    <lineage>
        <taxon>Bacteria</taxon>
        <taxon>Pseudomonadati</taxon>
        <taxon>Pseudomonadota</taxon>
        <taxon>Gammaproteobacteria</taxon>
        <taxon>Pseudomonadales</taxon>
        <taxon>Pseudomonadaceae</taxon>
        <taxon>Pseudomonas</taxon>
    </lineage>
</organism>
<proteinExistence type="predicted"/>
<name>A0A345UWJ3_PSEFL</name>
<accession>A0A345UWJ3</accession>
<dbReference type="Proteomes" id="UP000254535">
    <property type="component" value="Chromosome"/>
</dbReference>
<evidence type="ECO:0000313" key="1">
    <source>
        <dbReference type="EMBL" id="AXJ04845.1"/>
    </source>
</evidence>
<dbReference type="AlphaFoldDB" id="A0A345UWJ3"/>
<gene>
    <name evidence="1" type="ORF">CFN16_12170</name>
</gene>
<sequence length="80" mass="8882">MSHQMDVPLAHHYRGKDVFVKFDWQKPNDEAPTAAHVIAQGEVDGLGTVAVDLDGPWDDYQHAISEAVKAAEDWIDSQLP</sequence>
<evidence type="ECO:0000313" key="2">
    <source>
        <dbReference type="Proteomes" id="UP000254535"/>
    </source>
</evidence>
<reference evidence="1 2" key="1">
    <citation type="submission" date="2017-07" db="EMBL/GenBank/DDBJ databases">
        <title>Genome sequence of Pseudomonas NEP1.</title>
        <authorList>
            <person name="Nascimento F.X."/>
        </authorList>
    </citation>
    <scope>NUCLEOTIDE SEQUENCE [LARGE SCALE GENOMIC DNA]</scope>
    <source>
        <strain evidence="1 2">NEP1</strain>
    </source>
</reference>
<protein>
    <submittedName>
        <fullName evidence="1">Uncharacterized protein</fullName>
    </submittedName>
</protein>
<dbReference type="EMBL" id="CP022313">
    <property type="protein sequence ID" value="AXJ04845.1"/>
    <property type="molecule type" value="Genomic_DNA"/>
</dbReference>